<organism evidence="2 3">
    <name type="scientific">Streptosporangium fragile</name>
    <dbReference type="NCBI Taxonomy" id="46186"/>
    <lineage>
        <taxon>Bacteria</taxon>
        <taxon>Bacillati</taxon>
        <taxon>Actinomycetota</taxon>
        <taxon>Actinomycetes</taxon>
        <taxon>Streptosporangiales</taxon>
        <taxon>Streptosporangiaceae</taxon>
        <taxon>Streptosporangium</taxon>
    </lineage>
</organism>
<keyword evidence="3" id="KW-1185">Reference proteome</keyword>
<accession>A0ABP6IIJ0</accession>
<name>A0ABP6IIJ0_9ACTN</name>
<dbReference type="Proteomes" id="UP001500831">
    <property type="component" value="Unassembled WGS sequence"/>
</dbReference>
<evidence type="ECO:0000256" key="1">
    <source>
        <dbReference type="SAM" id="SignalP"/>
    </source>
</evidence>
<protein>
    <submittedName>
        <fullName evidence="2">Uncharacterized protein</fullName>
    </submittedName>
</protein>
<evidence type="ECO:0000313" key="3">
    <source>
        <dbReference type="Proteomes" id="UP001500831"/>
    </source>
</evidence>
<feature type="chain" id="PRO_5045156302" evidence="1">
    <location>
        <begin position="29"/>
        <end position="207"/>
    </location>
</feature>
<dbReference type="RefSeq" id="WP_344976420.1">
    <property type="nucleotide sequence ID" value="NZ_BAAAVI010000040.1"/>
</dbReference>
<reference evidence="3" key="1">
    <citation type="journal article" date="2019" name="Int. J. Syst. Evol. Microbiol.">
        <title>The Global Catalogue of Microorganisms (GCM) 10K type strain sequencing project: providing services to taxonomists for standard genome sequencing and annotation.</title>
        <authorList>
            <consortium name="The Broad Institute Genomics Platform"/>
            <consortium name="The Broad Institute Genome Sequencing Center for Infectious Disease"/>
            <person name="Wu L."/>
            <person name="Ma J."/>
        </authorList>
    </citation>
    <scope>NUCLEOTIDE SEQUENCE [LARGE SCALE GENOMIC DNA]</scope>
    <source>
        <strain evidence="3">JCM 6242</strain>
    </source>
</reference>
<keyword evidence="1" id="KW-0732">Signal</keyword>
<gene>
    <name evidence="2" type="ORF">GCM10010517_50650</name>
</gene>
<sequence>MRVFKTALVGAVALTTVGLMGLGAPAQAAEPEETIVTKTNGTSAAAQVSAQVTVRCPSGAPYVKDTEVTAQFSKPADSAYLLYKSISVSADNREAVVEFTNSRTYEEDAHERLVIFVSLTVTCSNVNHGKPAKHGVTNGMILPAGGYTIVSSTCPLDSPVVKYTDENHPYWVKVPSRGQTGRTAWVEYHNEDATSDTYGSLTAYCGK</sequence>
<feature type="signal peptide" evidence="1">
    <location>
        <begin position="1"/>
        <end position="28"/>
    </location>
</feature>
<proteinExistence type="predicted"/>
<dbReference type="EMBL" id="BAAAVI010000040">
    <property type="protein sequence ID" value="GAA2886859.1"/>
    <property type="molecule type" value="Genomic_DNA"/>
</dbReference>
<evidence type="ECO:0000313" key="2">
    <source>
        <dbReference type="EMBL" id="GAA2886859.1"/>
    </source>
</evidence>
<comment type="caution">
    <text evidence="2">The sequence shown here is derived from an EMBL/GenBank/DDBJ whole genome shotgun (WGS) entry which is preliminary data.</text>
</comment>